<protein>
    <recommendedName>
        <fullName evidence="3">CHCH domain-containing protein</fullName>
    </recommendedName>
</protein>
<evidence type="ECO:0000313" key="2">
    <source>
        <dbReference type="Proteomes" id="UP000193411"/>
    </source>
</evidence>
<reference evidence="1 2" key="1">
    <citation type="submission" date="2016-07" db="EMBL/GenBank/DDBJ databases">
        <title>Pervasive Adenine N6-methylation of Active Genes in Fungi.</title>
        <authorList>
            <consortium name="DOE Joint Genome Institute"/>
            <person name="Mondo S.J."/>
            <person name="Dannebaum R.O."/>
            <person name="Kuo R.C."/>
            <person name="Labutti K."/>
            <person name="Haridas S."/>
            <person name="Kuo A."/>
            <person name="Salamov A."/>
            <person name="Ahrendt S.R."/>
            <person name="Lipzen A."/>
            <person name="Sullivan W."/>
            <person name="Andreopoulos W.B."/>
            <person name="Clum A."/>
            <person name="Lindquist E."/>
            <person name="Daum C."/>
            <person name="Ramamoorthy G.K."/>
            <person name="Gryganskyi A."/>
            <person name="Culley D."/>
            <person name="Magnuson J.K."/>
            <person name="James T.Y."/>
            <person name="O'Malley M.A."/>
            <person name="Stajich J.E."/>
            <person name="Spatafora J.W."/>
            <person name="Visel A."/>
            <person name="Grigoriev I.V."/>
        </authorList>
    </citation>
    <scope>NUCLEOTIDE SEQUENCE [LARGE SCALE GENOMIC DNA]</scope>
    <source>
        <strain evidence="1 2">PL171</strain>
    </source>
</reference>
<evidence type="ECO:0000313" key="1">
    <source>
        <dbReference type="EMBL" id="ORZ35510.1"/>
    </source>
</evidence>
<sequence length="88" mass="9388">MSASAPRKYLQLRPRAFLQTAPCAAEMTALFNCWSASGIEGAPCKEAALNVSKCIASSGGKGAAKGANLNQQLTRLQIPAVNHPRRYR</sequence>
<dbReference type="Proteomes" id="UP000193411">
    <property type="component" value="Unassembled WGS sequence"/>
</dbReference>
<dbReference type="STRING" id="765915.A0A1Y2HLP9"/>
<evidence type="ECO:0008006" key="3">
    <source>
        <dbReference type="Google" id="ProtNLM"/>
    </source>
</evidence>
<gene>
    <name evidence="1" type="ORF">BCR44DRAFT_39347</name>
</gene>
<dbReference type="AlphaFoldDB" id="A0A1Y2HLP9"/>
<organism evidence="1 2">
    <name type="scientific">Catenaria anguillulae PL171</name>
    <dbReference type="NCBI Taxonomy" id="765915"/>
    <lineage>
        <taxon>Eukaryota</taxon>
        <taxon>Fungi</taxon>
        <taxon>Fungi incertae sedis</taxon>
        <taxon>Blastocladiomycota</taxon>
        <taxon>Blastocladiomycetes</taxon>
        <taxon>Blastocladiales</taxon>
        <taxon>Catenariaceae</taxon>
        <taxon>Catenaria</taxon>
    </lineage>
</organism>
<dbReference type="EMBL" id="MCFL01000022">
    <property type="protein sequence ID" value="ORZ35510.1"/>
    <property type="molecule type" value="Genomic_DNA"/>
</dbReference>
<name>A0A1Y2HLP9_9FUNG</name>
<accession>A0A1Y2HLP9</accession>
<dbReference type="OrthoDB" id="2210at2759"/>
<proteinExistence type="predicted"/>
<comment type="caution">
    <text evidence="1">The sequence shown here is derived from an EMBL/GenBank/DDBJ whole genome shotgun (WGS) entry which is preliminary data.</text>
</comment>
<keyword evidence="2" id="KW-1185">Reference proteome</keyword>